<dbReference type="InterPro" id="IPR035892">
    <property type="entry name" value="C2_domain_sf"/>
</dbReference>
<dbReference type="InterPro" id="IPR000008">
    <property type="entry name" value="C2_dom"/>
</dbReference>
<feature type="region of interest" description="Disordered" evidence="1">
    <location>
        <begin position="1"/>
        <end position="21"/>
    </location>
</feature>
<accession>A0A0F7SGW5</accession>
<feature type="compositionally biased region" description="Polar residues" evidence="1">
    <location>
        <begin position="747"/>
        <end position="756"/>
    </location>
</feature>
<reference evidence="3" key="1">
    <citation type="submission" date="2014-08" db="EMBL/GenBank/DDBJ databases">
        <authorList>
            <person name="Sharma Rahul"/>
            <person name="Thines Marco"/>
        </authorList>
    </citation>
    <scope>NUCLEOTIDE SEQUENCE</scope>
</reference>
<feature type="compositionally biased region" description="Pro residues" evidence="1">
    <location>
        <begin position="410"/>
        <end position="420"/>
    </location>
</feature>
<feature type="region of interest" description="Disordered" evidence="1">
    <location>
        <begin position="376"/>
        <end position="551"/>
    </location>
</feature>
<dbReference type="PANTHER" id="PTHR47052">
    <property type="entry name" value="CONSERVED SERINE PROLINE-RICH PROTEIN (AFU_ORTHOLOGUE AFUA_2G01790)"/>
    <property type="match status" value="1"/>
</dbReference>
<feature type="compositionally biased region" description="Polar residues" evidence="1">
    <location>
        <begin position="216"/>
        <end position="228"/>
    </location>
</feature>
<feature type="region of interest" description="Disordered" evidence="1">
    <location>
        <begin position="585"/>
        <end position="756"/>
    </location>
</feature>
<sequence length="756" mass="81536">MEVSKPTSSTLSDGSAQTLARDDERRKLGELVIVVLRARHLTNVKLSKQDPYCTLTVSSEKRRTSVIKKGGQHPAWDEQLKFEIFEDTEDILVQSKSDTESGTEGAKVPPGKRKRKVFEKGSKIVKLCCYADAPREPELIGEAEFDLAKVLNSGEDEEWITINRKDRYAGEIFLEFTYFISGTPPPPKPPKLPNTGYGSLNRPDAHGQPAYLRHASSATNLHGMSNGTPLGPDEDSRRRAGSFMSNTSAMPPAQAPLNPQFQHSASMHSFSQLPPRANSLDMIARPASMMSLASVASATSTIGSRPLPSTMDAHQSRVDRLPPGFVPDTSTWNQPPQQQTPHYGQPIPVSQSLGYLSTLQPQTLLTPGLPSHANSIPYHHNSSLPPSSSTTMLPSSSYTQFPQPQEYAPYAPPTPLPTAPPQDYGAPSYASYQSSQLSQPPPLPHLSYSDPQRYLAHPPPPPPSLPVSQTPIPQATLTNSYHSSSDMSTVSGTDGLSFASSLVPHRRSDGPDTGRPLPEPTYQRRLSIGSYQSPPTSSPMMGGHGYSSVAPPSMGTGQYGYAPSQIGYQDPLSQQYQHNSHHRNVYETPVGNSSPAPSSSYYQSPYPPSAPTPAPASAPIHLPPPPPPPPPSSSTDIYRHASPISPSYNVSSQYQHPSTGSYTSSQPSGYLNQPTPSQEIYSHSTSPNLNQTYNGAPPPPPPPPRQTPSPANLQTTWLYGAGQVQQPTSYAASSTGASAPGGYSGSWQSQQPPHWT</sequence>
<feature type="compositionally biased region" description="Low complexity" evidence="1">
    <location>
        <begin position="593"/>
        <end position="604"/>
    </location>
</feature>
<dbReference type="InterPro" id="IPR052981">
    <property type="entry name" value="Ingression_C2_domain"/>
</dbReference>
<organism evidence="3">
    <name type="scientific">Phaffia rhodozyma</name>
    <name type="common">Yeast</name>
    <name type="synonym">Xanthophyllomyces dendrorhous</name>
    <dbReference type="NCBI Taxonomy" id="264483"/>
    <lineage>
        <taxon>Eukaryota</taxon>
        <taxon>Fungi</taxon>
        <taxon>Dikarya</taxon>
        <taxon>Basidiomycota</taxon>
        <taxon>Agaricomycotina</taxon>
        <taxon>Tremellomycetes</taxon>
        <taxon>Cystofilobasidiales</taxon>
        <taxon>Mrakiaceae</taxon>
        <taxon>Phaffia</taxon>
    </lineage>
</organism>
<feature type="compositionally biased region" description="Polar residues" evidence="1">
    <location>
        <begin position="475"/>
        <end position="500"/>
    </location>
</feature>
<feature type="compositionally biased region" description="Low complexity" evidence="1">
    <location>
        <begin position="727"/>
        <end position="741"/>
    </location>
</feature>
<protein>
    <submittedName>
        <fullName evidence="3">C2 domain</fullName>
    </submittedName>
</protein>
<dbReference type="SMART" id="SM00239">
    <property type="entry name" value="C2"/>
    <property type="match status" value="1"/>
</dbReference>
<dbReference type="PANTHER" id="PTHR47052:SF3">
    <property type="entry name" value="INGRESSION PROTEIN 1"/>
    <property type="match status" value="1"/>
</dbReference>
<feature type="compositionally biased region" description="Polar residues" evidence="1">
    <location>
        <begin position="644"/>
        <end position="694"/>
    </location>
</feature>
<feature type="compositionally biased region" description="Polar residues" evidence="1">
    <location>
        <begin position="708"/>
        <end position="717"/>
    </location>
</feature>
<feature type="compositionally biased region" description="Pro residues" evidence="1">
    <location>
        <begin position="696"/>
        <end position="707"/>
    </location>
</feature>
<name>A0A0F7SGW5_PHARH</name>
<evidence type="ECO:0000256" key="1">
    <source>
        <dbReference type="SAM" id="MobiDB-lite"/>
    </source>
</evidence>
<feature type="compositionally biased region" description="Low complexity" evidence="1">
    <location>
        <begin position="382"/>
        <end position="409"/>
    </location>
</feature>
<feature type="compositionally biased region" description="Polar residues" evidence="1">
    <location>
        <begin position="1"/>
        <end position="18"/>
    </location>
</feature>
<proteinExistence type="predicted"/>
<dbReference type="Gene3D" id="2.60.40.150">
    <property type="entry name" value="C2 domain"/>
    <property type="match status" value="1"/>
</dbReference>
<feature type="compositionally biased region" description="Pro residues" evidence="1">
    <location>
        <begin position="605"/>
        <end position="632"/>
    </location>
</feature>
<dbReference type="Pfam" id="PF00168">
    <property type="entry name" value="C2"/>
    <property type="match status" value="1"/>
</dbReference>
<feature type="compositionally biased region" description="Pro residues" evidence="1">
    <location>
        <begin position="183"/>
        <end position="192"/>
    </location>
</feature>
<feature type="region of interest" description="Disordered" evidence="1">
    <location>
        <begin position="183"/>
        <end position="252"/>
    </location>
</feature>
<feature type="compositionally biased region" description="Low complexity" evidence="1">
    <location>
        <begin position="427"/>
        <end position="438"/>
    </location>
</feature>
<feature type="compositionally biased region" description="Polar residues" evidence="1">
    <location>
        <begin position="529"/>
        <end position="539"/>
    </location>
</feature>
<dbReference type="PROSITE" id="PS50004">
    <property type="entry name" value="C2"/>
    <property type="match status" value="1"/>
</dbReference>
<dbReference type="SUPFAM" id="SSF49562">
    <property type="entry name" value="C2 domain (Calcium/lipid-binding domain, CaLB)"/>
    <property type="match status" value="1"/>
</dbReference>
<evidence type="ECO:0000313" key="3">
    <source>
        <dbReference type="EMBL" id="CDZ96574.1"/>
    </source>
</evidence>
<evidence type="ECO:0000259" key="2">
    <source>
        <dbReference type="PROSITE" id="PS50004"/>
    </source>
</evidence>
<feature type="region of interest" description="Disordered" evidence="1">
    <location>
        <begin position="303"/>
        <end position="349"/>
    </location>
</feature>
<feature type="compositionally biased region" description="Polar residues" evidence="1">
    <location>
        <begin position="328"/>
        <end position="349"/>
    </location>
</feature>
<dbReference type="EMBL" id="LN483144">
    <property type="protein sequence ID" value="CDZ96574.1"/>
    <property type="molecule type" value="Genomic_DNA"/>
</dbReference>
<dbReference type="AlphaFoldDB" id="A0A0F7SGW5"/>
<feature type="domain" description="C2" evidence="2">
    <location>
        <begin position="12"/>
        <end position="160"/>
    </location>
</feature>